<protein>
    <submittedName>
        <fullName evidence="1">Uncharacterized protein</fullName>
    </submittedName>
</protein>
<sequence length="1477" mass="164381">MVRHAQTASAPAPEPMIKKFQIYRWDPDSAGNKPRMQTYDIDLNSCGPMVLDALIKIKNEIDPTLTFRRSCREGICGSCAMNINGGNTLACLNKIDTNTSKPTKIYPLPHMYVVKDLVPDMSNFYAQYKSIEPYLKKKDEAQEGKEQYYQSDGLYECILCACCSTSCPSYWWNGDKYLGPAVLMQAYRWMIDSRDEFTEERLSKLQDPFSLYRCHTIMNCTKTCPKGLNPGKAIAEIKKMMATYKEKKAKIVRRSAGGSERGGHVEAAIVTRGWIFVTPLLPHLTRYQYHHHYYRKQLLKRLGVEVPVEQCLSSGVKRSRRCTRAGSVVESHSALPSPCPRDPLLCPDSHMDLQGYKWVRWRVWLCRVAALLSLGLLLLVFHWRPRLGVLTRCCSCPLALADILIIRDTFGRQHVVQVLTEEMEEGSLESFAGLEDNEWRDTVQLQKEEKTLLRYYLFEGLRYIWLDRRGAFCRVSVLNEDWTCKDLYGFQKGLSALEQSSRGRMYGPNLIDVPVKPYLTLLFEEVLNPFYVFQVFSIILWMTDQYYYYATCIFLISIFSIIISLREIRKQSITLNNMARLVTTVTVRRSSGAEECVSSEDLVPGDCLIVPQEGLLLPCDAALLAGECLVNESMLTGESVPVLKTPLPAGEGRFSTETERRHTLFCGTQLIQAKGGRPGGGGAVAVVTSTGFFTAKGYLVSSIMYPQPTDFRFYQEVTKFLLILGFVAFLGTIYSCVVLFKTNITWLELFIRCLDVVTIAVPPALPAAITTGTIYAQSRLKKQGIFCISPPCINICGKVSLFCFDKTGTLTEEGLDVWGVMEGGPAGFSELVPDPRLLHPGPMLSGLACCHTVTLLRGEPLGDPLELKMVESTGWTLQEPEGDGNKLDTEFGGHRVLAVLRPPRQLQAQGTSGKAVAIVQRFPFSSALQKMSVVTVASGGHSALAFIKGSPEMVASLCRAETVPAQFSNKLRSFSTEGLRVLALAYKPVDVNTDFSKIKRAEVEKDMQFLGLLMMKNLVKPESAPVINMLTMAQIRSVMVTGDNILTAVNVAKSCGMVGFGEKVIFVNATPHTAQSMPTLKFSLEDGGDQSSAAIINQGLYQSGFNYHLAINGKSFAALCDHFPEYLPKVLLHATVFARMAPDQKTQLVKELQKINYRTGMCGDGANDCGALRAADVGVSLSEAEASVASPFTSKTSNISCVPLLIREGRCSLVTSFSLLRYMALYSLVQFCSVLILYTVRTNFSDWQFLFFDMFVVTALAIFMGNGGPSKELQACRPSASLLSLPILGSLFPHLHDHSVGQLAAFFNHHQEDWYVPLNSTVPGASNLPNMENTSVFALSGFQYIIMAVVVTKGFPHRKPIYNNRIFLCLLLVLFALMTWLVLYPGAYVCGKLKLYDFVDMDFKMLLVAVAALNLLICFVVELLIDGGILNCLRLLRGARESKKRYKRLKLLLSESPSWPPLNQTLSSTDNTVIDFS</sequence>
<evidence type="ECO:0000313" key="2">
    <source>
        <dbReference type="Proteomes" id="UP001057452"/>
    </source>
</evidence>
<gene>
    <name evidence="1" type="ORF">KUCAC02_012057</name>
</gene>
<name>A0ACB9XA29_CHAAC</name>
<accession>A0ACB9XA29</accession>
<keyword evidence="2" id="KW-1185">Reference proteome</keyword>
<comment type="caution">
    <text evidence="1">The sequence shown here is derived from an EMBL/GenBank/DDBJ whole genome shotgun (WGS) entry which is preliminary data.</text>
</comment>
<dbReference type="Proteomes" id="UP001057452">
    <property type="component" value="Chromosome 7"/>
</dbReference>
<dbReference type="EMBL" id="CM043791">
    <property type="protein sequence ID" value="KAI4823474.1"/>
    <property type="molecule type" value="Genomic_DNA"/>
</dbReference>
<organism evidence="1 2">
    <name type="scientific">Chaenocephalus aceratus</name>
    <name type="common">Blackfin icefish</name>
    <name type="synonym">Chaenichthys aceratus</name>
    <dbReference type="NCBI Taxonomy" id="36190"/>
    <lineage>
        <taxon>Eukaryota</taxon>
        <taxon>Metazoa</taxon>
        <taxon>Chordata</taxon>
        <taxon>Craniata</taxon>
        <taxon>Vertebrata</taxon>
        <taxon>Euteleostomi</taxon>
        <taxon>Actinopterygii</taxon>
        <taxon>Neopterygii</taxon>
        <taxon>Teleostei</taxon>
        <taxon>Neoteleostei</taxon>
        <taxon>Acanthomorphata</taxon>
        <taxon>Eupercaria</taxon>
        <taxon>Perciformes</taxon>
        <taxon>Notothenioidei</taxon>
        <taxon>Channichthyidae</taxon>
        <taxon>Chaenocephalus</taxon>
    </lineage>
</organism>
<reference evidence="1" key="1">
    <citation type="submission" date="2022-05" db="EMBL/GenBank/DDBJ databases">
        <title>Chromosome-level genome of Chaenocephalus aceratus.</title>
        <authorList>
            <person name="Park H."/>
        </authorList>
    </citation>
    <scope>NUCLEOTIDE SEQUENCE</scope>
    <source>
        <strain evidence="1">KU_202001</strain>
    </source>
</reference>
<proteinExistence type="predicted"/>
<evidence type="ECO:0000313" key="1">
    <source>
        <dbReference type="EMBL" id="KAI4823474.1"/>
    </source>
</evidence>